<evidence type="ECO:0000259" key="1">
    <source>
        <dbReference type="PROSITE" id="PS51186"/>
    </source>
</evidence>
<dbReference type="PROSITE" id="PS51186">
    <property type="entry name" value="GNAT"/>
    <property type="match status" value="1"/>
</dbReference>
<comment type="caution">
    <text evidence="2">The sequence shown here is derived from an EMBL/GenBank/DDBJ whole genome shotgun (WGS) entry which is preliminary data.</text>
</comment>
<dbReference type="CDD" id="cd04301">
    <property type="entry name" value="NAT_SF"/>
    <property type="match status" value="1"/>
</dbReference>
<protein>
    <submittedName>
        <fullName evidence="2">N-acetyltransferase</fullName>
    </submittedName>
</protein>
<dbReference type="PANTHER" id="PTHR43072:SF8">
    <property type="entry name" value="ACYLTRANSFERASE FABY-RELATED"/>
    <property type="match status" value="1"/>
</dbReference>
<dbReference type="Proteomes" id="UP000238042">
    <property type="component" value="Unassembled WGS sequence"/>
</dbReference>
<sequence length="162" mass="18826">MIRSVKLSDAQEIADIYNYYIKDTIITFEEQKVTAVDITKRIEKVLVKGYPYIVYEEDNYIIGYAYVNNWRERSAYDITLETSIYLKNDEIGKGIGSSLLLALIKESEKINIHSLIGVISLPNKESQRLHKKFGFHRVGIFKESGKKFNKLIDVESWQLILK</sequence>
<feature type="domain" description="N-acetyltransferase" evidence="1">
    <location>
        <begin position="1"/>
        <end position="155"/>
    </location>
</feature>
<dbReference type="PANTHER" id="PTHR43072">
    <property type="entry name" value="N-ACETYLTRANSFERASE"/>
    <property type="match status" value="1"/>
</dbReference>
<dbReference type="RefSeq" id="WP_105247341.1">
    <property type="nucleotide sequence ID" value="NZ_PSZM01000043.1"/>
</dbReference>
<reference evidence="2 3" key="1">
    <citation type="submission" date="2018-02" db="EMBL/GenBank/DDBJ databases">
        <title>Genome sequences of Apibacter spp., gut symbionts of Asian honey bees.</title>
        <authorList>
            <person name="Kwong W.K."/>
            <person name="Steele M.I."/>
            <person name="Moran N.A."/>
        </authorList>
    </citation>
    <scope>NUCLEOTIDE SEQUENCE [LARGE SCALE GENOMIC DNA]</scope>
    <source>
        <strain evidence="3">wkB301</strain>
    </source>
</reference>
<dbReference type="InterPro" id="IPR000182">
    <property type="entry name" value="GNAT_dom"/>
</dbReference>
<dbReference type="SUPFAM" id="SSF55729">
    <property type="entry name" value="Acyl-CoA N-acyltransferases (Nat)"/>
    <property type="match status" value="1"/>
</dbReference>
<dbReference type="AlphaFoldDB" id="A0A2S8A934"/>
<evidence type="ECO:0000313" key="3">
    <source>
        <dbReference type="Proteomes" id="UP000238042"/>
    </source>
</evidence>
<keyword evidence="3" id="KW-1185">Reference proteome</keyword>
<dbReference type="GO" id="GO:0016747">
    <property type="term" value="F:acyltransferase activity, transferring groups other than amino-acyl groups"/>
    <property type="evidence" value="ECO:0007669"/>
    <property type="project" value="InterPro"/>
</dbReference>
<dbReference type="Gene3D" id="3.40.630.30">
    <property type="match status" value="1"/>
</dbReference>
<dbReference type="Pfam" id="PF13420">
    <property type="entry name" value="Acetyltransf_4"/>
    <property type="match status" value="1"/>
</dbReference>
<accession>A0A2S8A934</accession>
<dbReference type="InterPro" id="IPR016181">
    <property type="entry name" value="Acyl_CoA_acyltransferase"/>
</dbReference>
<keyword evidence="2" id="KW-0808">Transferase</keyword>
<dbReference type="EMBL" id="PSZM01000043">
    <property type="protein sequence ID" value="PQL91088.1"/>
    <property type="molecule type" value="Genomic_DNA"/>
</dbReference>
<dbReference type="OrthoDB" id="9799096at2"/>
<organism evidence="2 3">
    <name type="scientific">Apibacter adventoris</name>
    <dbReference type="NCBI Taxonomy" id="1679466"/>
    <lineage>
        <taxon>Bacteria</taxon>
        <taxon>Pseudomonadati</taxon>
        <taxon>Bacteroidota</taxon>
        <taxon>Flavobacteriia</taxon>
        <taxon>Flavobacteriales</taxon>
        <taxon>Weeksellaceae</taxon>
        <taxon>Apibacter</taxon>
    </lineage>
</organism>
<proteinExistence type="predicted"/>
<evidence type="ECO:0000313" key="2">
    <source>
        <dbReference type="EMBL" id="PQL91088.1"/>
    </source>
</evidence>
<gene>
    <name evidence="2" type="ORF">C4S77_09260</name>
</gene>
<name>A0A2S8A934_9FLAO</name>